<keyword evidence="1" id="KW-1133">Transmembrane helix</keyword>
<dbReference type="Proteomes" id="UP000708148">
    <property type="component" value="Unassembled WGS sequence"/>
</dbReference>
<evidence type="ECO:0000313" key="3">
    <source>
        <dbReference type="Proteomes" id="UP000708148"/>
    </source>
</evidence>
<sequence length="110" mass="12207">MSSGADLEGWVVESRHIAKKSLKRRTNKPVPQSNSFDLLAEVPEDIDAWRSEKVATRELDLTQGHFKIGDAKPKSRNPWRWMWVVGGIGLVASMGLIGAARIVGSKRGRI</sequence>
<evidence type="ECO:0000256" key="1">
    <source>
        <dbReference type="SAM" id="Phobius"/>
    </source>
</evidence>
<proteinExistence type="predicted"/>
<dbReference type="AlphaFoldDB" id="A0A8S1IT00"/>
<keyword evidence="1" id="KW-0472">Membrane</keyword>
<keyword evidence="3" id="KW-1185">Reference proteome</keyword>
<name>A0A8S1IT00_9CHLO</name>
<accession>A0A8S1IT00</accession>
<gene>
    <name evidence="2" type="ORF">OSTQU699_LOCUS2421</name>
</gene>
<evidence type="ECO:0000313" key="2">
    <source>
        <dbReference type="EMBL" id="CAD7697060.1"/>
    </source>
</evidence>
<reference evidence="2" key="1">
    <citation type="submission" date="2020-12" db="EMBL/GenBank/DDBJ databases">
        <authorList>
            <person name="Iha C."/>
        </authorList>
    </citation>
    <scope>NUCLEOTIDE SEQUENCE</scope>
</reference>
<feature type="transmembrane region" description="Helical" evidence="1">
    <location>
        <begin position="81"/>
        <end position="104"/>
    </location>
</feature>
<keyword evidence="1" id="KW-0812">Transmembrane</keyword>
<dbReference type="EMBL" id="CAJHUC010000597">
    <property type="protein sequence ID" value="CAD7697060.1"/>
    <property type="molecule type" value="Genomic_DNA"/>
</dbReference>
<organism evidence="2 3">
    <name type="scientific">Ostreobium quekettii</name>
    <dbReference type="NCBI Taxonomy" id="121088"/>
    <lineage>
        <taxon>Eukaryota</taxon>
        <taxon>Viridiplantae</taxon>
        <taxon>Chlorophyta</taxon>
        <taxon>core chlorophytes</taxon>
        <taxon>Ulvophyceae</taxon>
        <taxon>TCBD clade</taxon>
        <taxon>Bryopsidales</taxon>
        <taxon>Ostreobineae</taxon>
        <taxon>Ostreobiaceae</taxon>
        <taxon>Ostreobium</taxon>
    </lineage>
</organism>
<comment type="caution">
    <text evidence="2">The sequence shown here is derived from an EMBL/GenBank/DDBJ whole genome shotgun (WGS) entry which is preliminary data.</text>
</comment>
<protein>
    <submittedName>
        <fullName evidence="2">Uncharacterized protein</fullName>
    </submittedName>
</protein>